<name>A0ACC0U3F4_9AGAM</name>
<dbReference type="EMBL" id="JAGFNK010000179">
    <property type="protein sequence ID" value="KAI9461184.1"/>
    <property type="molecule type" value="Genomic_DNA"/>
</dbReference>
<reference evidence="1" key="1">
    <citation type="submission" date="2021-03" db="EMBL/GenBank/DDBJ databases">
        <title>Evolutionary priming and transition to the ectomycorrhizal habit in an iconic lineage of mushroom-forming fungi: is preadaptation a requirement?</title>
        <authorList>
            <consortium name="DOE Joint Genome Institute"/>
            <person name="Looney B.P."/>
            <person name="Miyauchi S."/>
            <person name="Morin E."/>
            <person name="Drula E."/>
            <person name="Courty P.E."/>
            <person name="Chicoki N."/>
            <person name="Fauchery L."/>
            <person name="Kohler A."/>
            <person name="Kuo A."/>
            <person name="LaButti K."/>
            <person name="Pangilinan J."/>
            <person name="Lipzen A."/>
            <person name="Riley R."/>
            <person name="Andreopoulos W."/>
            <person name="He G."/>
            <person name="Johnson J."/>
            <person name="Barry K.W."/>
            <person name="Grigoriev I.V."/>
            <person name="Nagy L."/>
            <person name="Hibbett D."/>
            <person name="Henrissat B."/>
            <person name="Matheny P.B."/>
            <person name="Labbe J."/>
            <person name="Martin A.F."/>
        </authorList>
    </citation>
    <scope>NUCLEOTIDE SEQUENCE</scope>
    <source>
        <strain evidence="1">BPL698</strain>
    </source>
</reference>
<sequence length="193" mass="21926">MISVGFHASADFNFFSHLDTAFVIRGEVAHPSINKGNASSYSSPFINSFTTSGTGYPNFLRKKRCEIPLFLPYSALLLASLHCSRFLQEITLLGPTCRCSSRGLWVRCMSGTLRTSRAVLTMKRKLKTLQTNNDQKSEKFGGDPTQHDRLRWMAGHQLSKLNESKRTLQKMQREKNPLCRGGRRFTRRHRVGS</sequence>
<evidence type="ECO:0000313" key="1">
    <source>
        <dbReference type="EMBL" id="KAI9461184.1"/>
    </source>
</evidence>
<comment type="caution">
    <text evidence="1">The sequence shown here is derived from an EMBL/GenBank/DDBJ whole genome shotgun (WGS) entry which is preliminary data.</text>
</comment>
<keyword evidence="2" id="KW-1185">Reference proteome</keyword>
<proteinExistence type="predicted"/>
<protein>
    <submittedName>
        <fullName evidence="1">Uncharacterized protein</fullName>
    </submittedName>
</protein>
<evidence type="ECO:0000313" key="2">
    <source>
        <dbReference type="Proteomes" id="UP001207468"/>
    </source>
</evidence>
<dbReference type="Proteomes" id="UP001207468">
    <property type="component" value="Unassembled WGS sequence"/>
</dbReference>
<accession>A0ACC0U3F4</accession>
<gene>
    <name evidence="1" type="ORF">F5148DRAFT_247293</name>
</gene>
<organism evidence="1 2">
    <name type="scientific">Russula earlei</name>
    <dbReference type="NCBI Taxonomy" id="71964"/>
    <lineage>
        <taxon>Eukaryota</taxon>
        <taxon>Fungi</taxon>
        <taxon>Dikarya</taxon>
        <taxon>Basidiomycota</taxon>
        <taxon>Agaricomycotina</taxon>
        <taxon>Agaricomycetes</taxon>
        <taxon>Russulales</taxon>
        <taxon>Russulaceae</taxon>
        <taxon>Russula</taxon>
    </lineage>
</organism>